<dbReference type="InterPro" id="IPR038461">
    <property type="entry name" value="Schlafen_AlbA_2_dom_sf"/>
</dbReference>
<evidence type="ECO:0000313" key="2">
    <source>
        <dbReference type="EMBL" id="KHD08637.1"/>
    </source>
</evidence>
<dbReference type="AlphaFoldDB" id="A0A0A6PEA7"/>
<dbReference type="Proteomes" id="UP000030428">
    <property type="component" value="Unassembled WGS sequence"/>
</dbReference>
<dbReference type="Pfam" id="PF13749">
    <property type="entry name" value="HATPase_c_4"/>
    <property type="match status" value="1"/>
</dbReference>
<sequence length="390" mass="44482">MNIVEIGEIINAGETSRVQFKKELKAKQADDLVAELVAMSNFEGGKILIGIEDKKGTVIGLGFDALEKANNYLFNWATNNIKPAVTIFTETVSIDGKFILVVTIPAGIDKPYCDKNMVYWIKSAANKRRVSPDELKRLYQSAGKLYADRQAIEDTSVSDVDLPLFRAFYQKRYHEEIETDEISRLMTNLRLIKDNKLTLAGALLFGKNTEVLLPDSQLSVIWFWGKEFITDDYRSSENMTGNLLQQYQTSVNFVFSILRKIQGEQSFNSLGIPEIPKLVFEEIIINALVHRDYFIHDSIKLFIFEDRIEITSPGKLPNNLSVEDIKRGIQRRSRNIVLTSYVSDVLPYRGIGSGILRSLQAYPHIDFENNTVAEYFKVTIYRPEIKQIIT</sequence>
<reference evidence="2 3" key="1">
    <citation type="journal article" date="2016" name="Front. Microbiol.">
        <title>Single-Cell (Meta-)Genomics of a Dimorphic Candidatus Thiomargarita nelsonii Reveals Genomic Plasticity.</title>
        <authorList>
            <person name="Flood B.E."/>
            <person name="Fliss P."/>
            <person name="Jones D.S."/>
            <person name="Dick G.J."/>
            <person name="Jain S."/>
            <person name="Kaster A.K."/>
            <person name="Winkel M."/>
            <person name="Mussmann M."/>
            <person name="Bailey J."/>
        </authorList>
    </citation>
    <scope>NUCLEOTIDE SEQUENCE [LARGE SCALE GENOMIC DNA]</scope>
    <source>
        <strain evidence="2">Hydrate Ridge</strain>
    </source>
</reference>
<dbReference type="Pfam" id="PF04326">
    <property type="entry name" value="SLFN_AlbA_2"/>
    <property type="match status" value="1"/>
</dbReference>
<evidence type="ECO:0000259" key="1">
    <source>
        <dbReference type="Pfam" id="PF04326"/>
    </source>
</evidence>
<dbReference type="EMBL" id="JSZA02000004">
    <property type="protein sequence ID" value="KHD08637.1"/>
    <property type="molecule type" value="Genomic_DNA"/>
</dbReference>
<proteinExistence type="predicted"/>
<comment type="caution">
    <text evidence="2">The sequence shown here is derived from an EMBL/GenBank/DDBJ whole genome shotgun (WGS) entry which is preliminary data.</text>
</comment>
<evidence type="ECO:0000313" key="3">
    <source>
        <dbReference type="Proteomes" id="UP000030428"/>
    </source>
</evidence>
<gene>
    <name evidence="2" type="ORF">PN36_01785</name>
</gene>
<accession>A0A0A6PEA7</accession>
<dbReference type="InterPro" id="IPR007421">
    <property type="entry name" value="Schlafen_AlbA_2_dom"/>
</dbReference>
<organism evidence="2 3">
    <name type="scientific">Candidatus Thiomargarita nelsonii</name>
    <dbReference type="NCBI Taxonomy" id="1003181"/>
    <lineage>
        <taxon>Bacteria</taxon>
        <taxon>Pseudomonadati</taxon>
        <taxon>Pseudomonadota</taxon>
        <taxon>Gammaproteobacteria</taxon>
        <taxon>Thiotrichales</taxon>
        <taxon>Thiotrichaceae</taxon>
        <taxon>Thiomargarita</taxon>
    </lineage>
</organism>
<feature type="domain" description="Schlafen AlbA-2" evidence="1">
    <location>
        <begin position="14"/>
        <end position="130"/>
    </location>
</feature>
<dbReference type="PANTHER" id="PTHR30595">
    <property type="entry name" value="GLPR-RELATED TRANSCRIPTIONAL REPRESSOR"/>
    <property type="match status" value="1"/>
</dbReference>
<protein>
    <recommendedName>
        <fullName evidence="1">Schlafen AlbA-2 domain-containing protein</fullName>
    </recommendedName>
</protein>
<dbReference type="PANTHER" id="PTHR30595:SF6">
    <property type="entry name" value="SCHLAFEN ALBA-2 DOMAIN-CONTAINING PROTEIN"/>
    <property type="match status" value="1"/>
</dbReference>
<name>A0A0A6PEA7_9GAMM</name>
<dbReference type="Gene3D" id="3.30.950.30">
    <property type="entry name" value="Schlafen, AAA domain"/>
    <property type="match status" value="1"/>
</dbReference>
<dbReference type="Gene3D" id="3.30.565.60">
    <property type="match status" value="1"/>
</dbReference>
<keyword evidence="3" id="KW-1185">Reference proteome</keyword>
<dbReference type="InterPro" id="IPR038475">
    <property type="entry name" value="RecG_C_sf"/>
</dbReference>